<organism evidence="1 2">
    <name type="scientific">Grimontia marina</name>
    <dbReference type="NCBI Taxonomy" id="646534"/>
    <lineage>
        <taxon>Bacteria</taxon>
        <taxon>Pseudomonadati</taxon>
        <taxon>Pseudomonadota</taxon>
        <taxon>Gammaproteobacteria</taxon>
        <taxon>Vibrionales</taxon>
        <taxon>Vibrionaceae</taxon>
        <taxon>Grimontia</taxon>
    </lineage>
</organism>
<reference evidence="2" key="1">
    <citation type="submission" date="2016-02" db="EMBL/GenBank/DDBJ databases">
        <authorList>
            <person name="Rodrigo-Torres Lidia"/>
            <person name="Arahal R.David."/>
        </authorList>
    </citation>
    <scope>NUCLEOTIDE SEQUENCE [LARGE SCALE GENOMIC DNA]</scope>
    <source>
        <strain evidence="2">CECT 8713</strain>
    </source>
</reference>
<evidence type="ECO:0000313" key="2">
    <source>
        <dbReference type="Proteomes" id="UP000073601"/>
    </source>
</evidence>
<keyword evidence="2" id="KW-1185">Reference proteome</keyword>
<evidence type="ECO:0000313" key="1">
    <source>
        <dbReference type="EMBL" id="CZF87087.1"/>
    </source>
</evidence>
<sequence length="72" mass="8384">MFKIITLYLFNRGKESGRIFGYTLCFHIININPEHVMMLNQAVPSLFKPPNIDVLTIQLDQIMGTTVEWQSR</sequence>
<protein>
    <submittedName>
        <fullName evidence="1">Uncharacterized protein</fullName>
    </submittedName>
</protein>
<dbReference type="Proteomes" id="UP000073601">
    <property type="component" value="Unassembled WGS sequence"/>
</dbReference>
<dbReference type="AlphaFoldDB" id="A0A128FJV9"/>
<name>A0A128FJV9_9GAMM</name>
<proteinExistence type="predicted"/>
<gene>
    <name evidence="1" type="ORF">GMA8713_05130</name>
</gene>
<accession>A0A128FJV9</accession>
<dbReference type="EMBL" id="FIZY01000139">
    <property type="protein sequence ID" value="CZF87087.1"/>
    <property type="molecule type" value="Genomic_DNA"/>
</dbReference>